<keyword evidence="4" id="KW-1185">Reference proteome</keyword>
<dbReference type="PANTHER" id="PTHR44520">
    <property type="entry name" value="RESPONSE REGULATOR RCP1-RELATED"/>
    <property type="match status" value="1"/>
</dbReference>
<feature type="domain" description="Response regulatory" evidence="2">
    <location>
        <begin position="10"/>
        <end position="132"/>
    </location>
</feature>
<dbReference type="RefSeq" id="WP_345138730.1">
    <property type="nucleotide sequence ID" value="NZ_BAABDU010000001.1"/>
</dbReference>
<evidence type="ECO:0000256" key="1">
    <source>
        <dbReference type="PROSITE-ProRule" id="PRU00169"/>
    </source>
</evidence>
<dbReference type="InterPro" id="IPR052893">
    <property type="entry name" value="TCS_response_regulator"/>
</dbReference>
<comment type="caution">
    <text evidence="3">The sequence shown here is derived from an EMBL/GenBank/DDBJ whole genome shotgun (WGS) entry which is preliminary data.</text>
</comment>
<evidence type="ECO:0000259" key="2">
    <source>
        <dbReference type="PROSITE" id="PS50110"/>
    </source>
</evidence>
<name>A0ABP7G7E5_9FLAO</name>
<dbReference type="PROSITE" id="PS50110">
    <property type="entry name" value="RESPONSE_REGULATORY"/>
    <property type="match status" value="1"/>
</dbReference>
<feature type="modified residue" description="4-aspartylphosphate" evidence="1">
    <location>
        <position position="64"/>
    </location>
</feature>
<dbReference type="Proteomes" id="UP001500748">
    <property type="component" value="Unassembled WGS sequence"/>
</dbReference>
<accession>A0ABP7G7E5</accession>
<dbReference type="Pfam" id="PF00072">
    <property type="entry name" value="Response_reg"/>
    <property type="match status" value="1"/>
</dbReference>
<dbReference type="Gene3D" id="3.40.50.2300">
    <property type="match status" value="1"/>
</dbReference>
<gene>
    <name evidence="3" type="ORF">GCM10022423_00830</name>
</gene>
<dbReference type="SUPFAM" id="SSF52172">
    <property type="entry name" value="CheY-like"/>
    <property type="match status" value="1"/>
</dbReference>
<dbReference type="InterPro" id="IPR011006">
    <property type="entry name" value="CheY-like_superfamily"/>
</dbReference>
<dbReference type="InterPro" id="IPR001789">
    <property type="entry name" value="Sig_transdc_resp-reg_receiver"/>
</dbReference>
<sequence length="149" mass="16999">MLQPQNSHKIIYLADDDEDDRMLFMDAVSELDLAIMVKQAEDGQQLLHSLYQTATEIPELLFLDINMPGKNGFECLTEIRNADQPFNALKVIMMSTSNNAYSIDKSYELGADFYAVKPGTYQELKKLLQNVFSMDWNAFTRDKTGFLIA</sequence>
<evidence type="ECO:0000313" key="4">
    <source>
        <dbReference type="Proteomes" id="UP001500748"/>
    </source>
</evidence>
<dbReference type="EMBL" id="BAABDU010000001">
    <property type="protein sequence ID" value="GAA3754885.1"/>
    <property type="molecule type" value="Genomic_DNA"/>
</dbReference>
<dbReference type="PANTHER" id="PTHR44520:SF2">
    <property type="entry name" value="RESPONSE REGULATOR RCP1"/>
    <property type="match status" value="1"/>
</dbReference>
<protein>
    <submittedName>
        <fullName evidence="3">Response regulator</fullName>
    </submittedName>
</protein>
<reference evidence="4" key="1">
    <citation type="journal article" date="2019" name="Int. J. Syst. Evol. Microbiol.">
        <title>The Global Catalogue of Microorganisms (GCM) 10K type strain sequencing project: providing services to taxonomists for standard genome sequencing and annotation.</title>
        <authorList>
            <consortium name="The Broad Institute Genomics Platform"/>
            <consortium name="The Broad Institute Genome Sequencing Center for Infectious Disease"/>
            <person name="Wu L."/>
            <person name="Ma J."/>
        </authorList>
    </citation>
    <scope>NUCLEOTIDE SEQUENCE [LARGE SCALE GENOMIC DNA]</scope>
    <source>
        <strain evidence="4">JCM 17337</strain>
    </source>
</reference>
<dbReference type="SMART" id="SM00448">
    <property type="entry name" value="REC"/>
    <property type="match status" value="1"/>
</dbReference>
<evidence type="ECO:0000313" key="3">
    <source>
        <dbReference type="EMBL" id="GAA3754885.1"/>
    </source>
</evidence>
<proteinExistence type="predicted"/>
<keyword evidence="1" id="KW-0597">Phosphoprotein</keyword>
<organism evidence="3 4">
    <name type="scientific">Flavobacterium ginsengiterrae</name>
    <dbReference type="NCBI Taxonomy" id="871695"/>
    <lineage>
        <taxon>Bacteria</taxon>
        <taxon>Pseudomonadati</taxon>
        <taxon>Bacteroidota</taxon>
        <taxon>Flavobacteriia</taxon>
        <taxon>Flavobacteriales</taxon>
        <taxon>Flavobacteriaceae</taxon>
        <taxon>Flavobacterium</taxon>
    </lineage>
</organism>